<evidence type="ECO:0000256" key="6">
    <source>
        <dbReference type="ARBA" id="ARBA00022692"/>
    </source>
</evidence>
<dbReference type="EMBL" id="CP159373">
    <property type="protein sequence ID" value="XCN73981.1"/>
    <property type="molecule type" value="Genomic_DNA"/>
</dbReference>
<keyword evidence="7" id="KW-1133">Transmembrane helix</keyword>
<dbReference type="SUPFAM" id="SSF53448">
    <property type="entry name" value="Nucleotide-diphospho-sugar transferases"/>
    <property type="match status" value="1"/>
</dbReference>
<dbReference type="GO" id="GO:0006679">
    <property type="term" value="P:glucosylceramide biosynthetic process"/>
    <property type="evidence" value="ECO:0007669"/>
    <property type="project" value="TreeGrafter"/>
</dbReference>
<dbReference type="KEGG" id="eaj:Q3M24_04280"/>
<comment type="pathway">
    <text evidence="2">Lipid metabolism; sphingolipid metabolism.</text>
</comment>
<evidence type="ECO:0000256" key="4">
    <source>
        <dbReference type="ARBA" id="ARBA00022676"/>
    </source>
</evidence>
<gene>
    <name evidence="9" type="ORF">Q3M24_04280</name>
</gene>
<evidence type="ECO:0000256" key="3">
    <source>
        <dbReference type="ARBA" id="ARBA00004991"/>
    </source>
</evidence>
<evidence type="ECO:0000256" key="5">
    <source>
        <dbReference type="ARBA" id="ARBA00022679"/>
    </source>
</evidence>
<comment type="pathway">
    <text evidence="3">Sphingolipid metabolism.</text>
</comment>
<dbReference type="PANTHER" id="PTHR12726:SF0">
    <property type="entry name" value="CERAMIDE GLUCOSYLTRANSFERASE"/>
    <property type="match status" value="1"/>
</dbReference>
<dbReference type="InterPro" id="IPR025993">
    <property type="entry name" value="Ceramide_glucosylTrfase"/>
</dbReference>
<dbReference type="Gene3D" id="3.90.550.10">
    <property type="entry name" value="Spore Coat Polysaccharide Biosynthesis Protein SpsA, Chain A"/>
    <property type="match status" value="1"/>
</dbReference>
<proteinExistence type="predicted"/>
<dbReference type="PANTHER" id="PTHR12726">
    <property type="entry name" value="CERAMIDE GLUCOSYLTRANSFERASE"/>
    <property type="match status" value="1"/>
</dbReference>
<keyword evidence="6" id="KW-0812">Transmembrane</keyword>
<evidence type="ECO:0000313" key="9">
    <source>
        <dbReference type="EMBL" id="XCN73981.1"/>
    </source>
</evidence>
<dbReference type="Pfam" id="PF13506">
    <property type="entry name" value="Glyco_transf_21"/>
    <property type="match status" value="1"/>
</dbReference>
<dbReference type="GO" id="GO:0008120">
    <property type="term" value="F:ceramide glucosyltransferase activity"/>
    <property type="evidence" value="ECO:0007669"/>
    <property type="project" value="TreeGrafter"/>
</dbReference>
<keyword evidence="5" id="KW-0808">Transferase</keyword>
<reference evidence="9" key="2">
    <citation type="submission" date="2024-06" db="EMBL/GenBank/DDBJ databases">
        <authorList>
            <person name="Plum-Jensen L.E."/>
            <person name="Schramm A."/>
            <person name="Marshall I.P.G."/>
        </authorList>
    </citation>
    <scope>NUCLEOTIDE SEQUENCE</scope>
    <source>
        <strain evidence="9">Rat1</strain>
    </source>
</reference>
<evidence type="ECO:0000256" key="7">
    <source>
        <dbReference type="ARBA" id="ARBA00022989"/>
    </source>
</evidence>
<dbReference type="InterPro" id="IPR029044">
    <property type="entry name" value="Nucleotide-diphossugar_trans"/>
</dbReference>
<dbReference type="GO" id="GO:0016020">
    <property type="term" value="C:membrane"/>
    <property type="evidence" value="ECO:0007669"/>
    <property type="project" value="UniProtKB-SubCell"/>
</dbReference>
<keyword evidence="8" id="KW-0472">Membrane</keyword>
<accession>A0AAU8LYN8</accession>
<dbReference type="AlphaFoldDB" id="A0AAU8LYN8"/>
<evidence type="ECO:0000256" key="1">
    <source>
        <dbReference type="ARBA" id="ARBA00004141"/>
    </source>
</evidence>
<reference evidence="9" key="1">
    <citation type="journal article" date="2024" name="Syst. Appl. Microbiol.">
        <title>First single-strain enrichments of Electrothrix cable bacteria, description of E. aestuarii sp. nov. and E. rattekaaiensis sp. nov., and proposal of a cable bacteria taxonomy following the rules of the SeqCode.</title>
        <authorList>
            <person name="Plum-Jensen L.E."/>
            <person name="Schramm A."/>
            <person name="Marshall I.P.G."/>
        </authorList>
    </citation>
    <scope>NUCLEOTIDE SEQUENCE</scope>
    <source>
        <strain evidence="9">Rat1</strain>
    </source>
</reference>
<keyword evidence="4" id="KW-0328">Glycosyltransferase</keyword>
<evidence type="ECO:0000256" key="8">
    <source>
        <dbReference type="ARBA" id="ARBA00023136"/>
    </source>
</evidence>
<protein>
    <submittedName>
        <fullName evidence="9">Glycosyltransferase</fullName>
    </submittedName>
</protein>
<evidence type="ECO:0000256" key="2">
    <source>
        <dbReference type="ARBA" id="ARBA00004760"/>
    </source>
</evidence>
<name>A0AAU8LYN8_9BACT</name>
<sequence>MLLAELAFLYLLVLFCKSQAALRFLRTYPQPKTAVPLEQVAIFQPILSGDPTLEQTLAANIVPLHGATFYWLVDDDDLEAHIIVNNIVDALREQSPEATIIKQSFPAAPEGINPKLFKINQALSSCQQQYCVILDDDTRLPYPTLQGLIVALQDCSLATGLPQYRSNGNFPSALLAAFVNNNASMTYLSTLLFMEPITINGMCYAFQREKFAAWGGFQSVLHHLTDDLAVAGMVLAQGGTIRQIPARQIIQTHLPGMRAYFRQMHRWYVFANILFAQQPLRIKALLTVLHGIPPLLLAALFVGSLFAPSLLHSGIILCTLALRHCIIMQHNEQQKAGDLRSFLLSLLSELLQSLHYLHALLSRRIRWRSRIYTVLASDKFKSV</sequence>
<organism evidence="9">
    <name type="scientific">Candidatus Electrothrix aestuarii</name>
    <dbReference type="NCBI Taxonomy" id="3062594"/>
    <lineage>
        <taxon>Bacteria</taxon>
        <taxon>Pseudomonadati</taxon>
        <taxon>Thermodesulfobacteriota</taxon>
        <taxon>Desulfobulbia</taxon>
        <taxon>Desulfobulbales</taxon>
        <taxon>Desulfobulbaceae</taxon>
        <taxon>Candidatus Electrothrix</taxon>
    </lineage>
</organism>
<comment type="subcellular location">
    <subcellularLocation>
        <location evidence="1">Membrane</location>
        <topology evidence="1">Multi-pass membrane protein</topology>
    </subcellularLocation>
</comment>